<dbReference type="PANTHER" id="PTHR42029">
    <property type="entry name" value="AN04G07800"/>
    <property type="match status" value="1"/>
</dbReference>
<gene>
    <name evidence="3" type="ORF">FBEOM_3232</name>
</gene>
<reference evidence="3" key="2">
    <citation type="submission" date="2020-02" db="EMBL/GenBank/DDBJ databases">
        <title>Identification and distribution of gene clusters putatively required for synthesis of sphingolipid metabolism inhibitors in phylogenetically diverse species of the filamentous fungus Fusarium.</title>
        <authorList>
            <person name="Kim H.-S."/>
            <person name="Busman M."/>
            <person name="Brown D.W."/>
            <person name="Divon H."/>
            <person name="Uhlig S."/>
            <person name="Proctor R.H."/>
        </authorList>
    </citation>
    <scope>NUCLEOTIDE SEQUENCE</scope>
    <source>
        <strain evidence="3">NRRL 25174</strain>
    </source>
</reference>
<dbReference type="Pfam" id="PF24870">
    <property type="entry name" value="DUF7735"/>
    <property type="match status" value="1"/>
</dbReference>
<protein>
    <recommendedName>
        <fullName evidence="2">DUF7735 domain-containing protein</fullName>
    </recommendedName>
</protein>
<reference evidence="3" key="1">
    <citation type="journal article" date="2017" name="Mycologia">
        <title>Fusarium algeriense, sp. nov., a novel toxigenic crown rot pathogen of durum wheat from Algeria is nested in the Fusarium burgessii species complex.</title>
        <authorList>
            <person name="Laraba I."/>
            <person name="Keddad A."/>
            <person name="Boureghda H."/>
            <person name="Abdallah N."/>
            <person name="Vaughan M.M."/>
            <person name="Proctor R.H."/>
            <person name="Busman M."/>
            <person name="O'Donnell K."/>
        </authorList>
    </citation>
    <scope>NUCLEOTIDE SEQUENCE</scope>
    <source>
        <strain evidence="3">NRRL 25174</strain>
    </source>
</reference>
<evidence type="ECO:0000313" key="4">
    <source>
        <dbReference type="Proteomes" id="UP000730481"/>
    </source>
</evidence>
<feature type="signal peptide" evidence="1">
    <location>
        <begin position="1"/>
        <end position="21"/>
    </location>
</feature>
<accession>A0A9P5E261</accession>
<organism evidence="3 4">
    <name type="scientific">Fusarium beomiforme</name>
    <dbReference type="NCBI Taxonomy" id="44412"/>
    <lineage>
        <taxon>Eukaryota</taxon>
        <taxon>Fungi</taxon>
        <taxon>Dikarya</taxon>
        <taxon>Ascomycota</taxon>
        <taxon>Pezizomycotina</taxon>
        <taxon>Sordariomycetes</taxon>
        <taxon>Hypocreomycetidae</taxon>
        <taxon>Hypocreales</taxon>
        <taxon>Nectriaceae</taxon>
        <taxon>Fusarium</taxon>
        <taxon>Fusarium burgessii species complex</taxon>
    </lineage>
</organism>
<dbReference type="Proteomes" id="UP000730481">
    <property type="component" value="Unassembled WGS sequence"/>
</dbReference>
<dbReference type="AlphaFoldDB" id="A0A9P5E261"/>
<comment type="caution">
    <text evidence="3">The sequence shown here is derived from an EMBL/GenBank/DDBJ whole genome shotgun (WGS) entry which is preliminary data.</text>
</comment>
<keyword evidence="4" id="KW-1185">Reference proteome</keyword>
<sequence length="218" mass="23016">MAPFSTVLWSATASFFETVLPTTEPSVTSDPWQYATHTFESFFDVPKPTGKLLDALLDHGDAIQKGCKSTLTDAMGMPVCIFPRQSDWCAFTESAPSSFLPAYSSYGSVASSWWAAYSSEAVKYADYCPKAWFEAMTALPYGPVWLNDTIAFADCHAAAQTSGGITAVSEATATTGLKLTDVGATATATGELNSGAVAMGGNNWRVAATLAIGVVIMN</sequence>
<evidence type="ECO:0000256" key="1">
    <source>
        <dbReference type="SAM" id="SignalP"/>
    </source>
</evidence>
<evidence type="ECO:0000259" key="2">
    <source>
        <dbReference type="Pfam" id="PF24870"/>
    </source>
</evidence>
<dbReference type="OrthoDB" id="4940591at2759"/>
<keyword evidence="1" id="KW-0732">Signal</keyword>
<name>A0A9P5E261_9HYPO</name>
<proteinExistence type="predicted"/>
<dbReference type="InterPro" id="IPR056637">
    <property type="entry name" value="DUF7735"/>
</dbReference>
<dbReference type="EMBL" id="PVQB02000119">
    <property type="protein sequence ID" value="KAF4342823.1"/>
    <property type="molecule type" value="Genomic_DNA"/>
</dbReference>
<feature type="chain" id="PRO_5040368742" description="DUF7735 domain-containing protein" evidence="1">
    <location>
        <begin position="22"/>
        <end position="218"/>
    </location>
</feature>
<feature type="domain" description="DUF7735" evidence="2">
    <location>
        <begin position="19"/>
        <end position="162"/>
    </location>
</feature>
<dbReference type="PANTHER" id="PTHR42029:SF2">
    <property type="entry name" value="WAX SYNTHASE DOMAIN-CONTAINING PROTEIN"/>
    <property type="match status" value="1"/>
</dbReference>
<evidence type="ECO:0000313" key="3">
    <source>
        <dbReference type="EMBL" id="KAF4342823.1"/>
    </source>
</evidence>